<dbReference type="AlphaFoldDB" id="A0AAV5V4D5"/>
<dbReference type="PROSITE" id="PS00028">
    <property type="entry name" value="ZINC_FINGER_C2H2_1"/>
    <property type="match status" value="1"/>
</dbReference>
<evidence type="ECO:0000256" key="1">
    <source>
        <dbReference type="SAM" id="MobiDB-lite"/>
    </source>
</evidence>
<evidence type="ECO:0000259" key="2">
    <source>
        <dbReference type="PROSITE" id="PS00028"/>
    </source>
</evidence>
<proteinExistence type="predicted"/>
<keyword evidence="4" id="KW-1185">Reference proteome</keyword>
<dbReference type="InterPro" id="IPR013087">
    <property type="entry name" value="Znf_C2H2_type"/>
</dbReference>
<feature type="compositionally biased region" description="Basic residues" evidence="1">
    <location>
        <begin position="31"/>
        <end position="48"/>
    </location>
</feature>
<evidence type="ECO:0000313" key="3">
    <source>
        <dbReference type="EMBL" id="GMT14261.1"/>
    </source>
</evidence>
<accession>A0AAV5V4D5</accession>
<evidence type="ECO:0000313" key="4">
    <source>
        <dbReference type="Proteomes" id="UP001432322"/>
    </source>
</evidence>
<sequence>PVDKIQPEMNEDKNKENNEEITPKTHELPNKKKGKGSKKGLKSRRALNSKAKVIKKVNKIIRKSSEVSNQSPLSCPKCSHKCSNARGLDHHLRTRHRGATMITSNISLKCECGEIIRNEFYARKHKTKCSVNCYQIVKMSEINRIL</sequence>
<feature type="region of interest" description="Disordered" evidence="1">
    <location>
        <begin position="1"/>
        <end position="48"/>
    </location>
</feature>
<dbReference type="Proteomes" id="UP001432322">
    <property type="component" value="Unassembled WGS sequence"/>
</dbReference>
<feature type="compositionally biased region" description="Basic and acidic residues" evidence="1">
    <location>
        <begin position="1"/>
        <end position="30"/>
    </location>
</feature>
<feature type="domain" description="C2H2-type" evidence="2">
    <location>
        <begin position="75"/>
        <end position="96"/>
    </location>
</feature>
<gene>
    <name evidence="3" type="ORF">PFISCL1PPCAC_5558</name>
</gene>
<comment type="caution">
    <text evidence="3">The sequence shown here is derived from an EMBL/GenBank/DDBJ whole genome shotgun (WGS) entry which is preliminary data.</text>
</comment>
<feature type="non-terminal residue" evidence="3">
    <location>
        <position position="1"/>
    </location>
</feature>
<reference evidence="3" key="1">
    <citation type="submission" date="2023-10" db="EMBL/GenBank/DDBJ databases">
        <title>Genome assembly of Pristionchus species.</title>
        <authorList>
            <person name="Yoshida K."/>
            <person name="Sommer R.J."/>
        </authorList>
    </citation>
    <scope>NUCLEOTIDE SEQUENCE</scope>
    <source>
        <strain evidence="3">RS5133</strain>
    </source>
</reference>
<protein>
    <recommendedName>
        <fullName evidence="2">C2H2-type domain-containing protein</fullName>
    </recommendedName>
</protein>
<name>A0AAV5V4D5_9BILA</name>
<dbReference type="EMBL" id="BTSY01000002">
    <property type="protein sequence ID" value="GMT14261.1"/>
    <property type="molecule type" value="Genomic_DNA"/>
</dbReference>
<organism evidence="3 4">
    <name type="scientific">Pristionchus fissidentatus</name>
    <dbReference type="NCBI Taxonomy" id="1538716"/>
    <lineage>
        <taxon>Eukaryota</taxon>
        <taxon>Metazoa</taxon>
        <taxon>Ecdysozoa</taxon>
        <taxon>Nematoda</taxon>
        <taxon>Chromadorea</taxon>
        <taxon>Rhabditida</taxon>
        <taxon>Rhabditina</taxon>
        <taxon>Diplogasteromorpha</taxon>
        <taxon>Diplogasteroidea</taxon>
        <taxon>Neodiplogasteridae</taxon>
        <taxon>Pristionchus</taxon>
    </lineage>
</organism>